<evidence type="ECO:0000313" key="1">
    <source>
        <dbReference type="EMBL" id="KKL06849.1"/>
    </source>
</evidence>
<accession>A0A0F9ABD4</accession>
<sequence length="62" mass="7547">MHTYVKLKNGEIWILWSDNVEEETMHVYPLDRKDNWDVEWDKCTEINYSDIEMTDTNLVVLQ</sequence>
<proteinExistence type="predicted"/>
<dbReference type="AlphaFoldDB" id="A0A0F9ABD4"/>
<dbReference type="EMBL" id="LAZR01043529">
    <property type="protein sequence ID" value="KKL06849.1"/>
    <property type="molecule type" value="Genomic_DNA"/>
</dbReference>
<reference evidence="1" key="1">
    <citation type="journal article" date="2015" name="Nature">
        <title>Complex archaea that bridge the gap between prokaryotes and eukaryotes.</title>
        <authorList>
            <person name="Spang A."/>
            <person name="Saw J.H."/>
            <person name="Jorgensen S.L."/>
            <person name="Zaremba-Niedzwiedzka K."/>
            <person name="Martijn J."/>
            <person name="Lind A.E."/>
            <person name="van Eijk R."/>
            <person name="Schleper C."/>
            <person name="Guy L."/>
            <person name="Ettema T.J."/>
        </authorList>
    </citation>
    <scope>NUCLEOTIDE SEQUENCE</scope>
</reference>
<organism evidence="1">
    <name type="scientific">marine sediment metagenome</name>
    <dbReference type="NCBI Taxonomy" id="412755"/>
    <lineage>
        <taxon>unclassified sequences</taxon>
        <taxon>metagenomes</taxon>
        <taxon>ecological metagenomes</taxon>
    </lineage>
</organism>
<comment type="caution">
    <text evidence="1">The sequence shown here is derived from an EMBL/GenBank/DDBJ whole genome shotgun (WGS) entry which is preliminary data.</text>
</comment>
<gene>
    <name evidence="1" type="ORF">LCGC14_2591900</name>
</gene>
<protein>
    <submittedName>
        <fullName evidence="1">Uncharacterized protein</fullName>
    </submittedName>
</protein>
<name>A0A0F9ABD4_9ZZZZ</name>